<dbReference type="GO" id="GO:0000160">
    <property type="term" value="P:phosphorelay signal transduction system"/>
    <property type="evidence" value="ECO:0007669"/>
    <property type="project" value="UniProtKB-KW"/>
</dbReference>
<dbReference type="PROSITE" id="PS50045">
    <property type="entry name" value="SIGMA54_INTERACT_4"/>
    <property type="match status" value="1"/>
</dbReference>
<dbReference type="InterPro" id="IPR009057">
    <property type="entry name" value="Homeodomain-like_sf"/>
</dbReference>
<protein>
    <submittedName>
        <fullName evidence="12">Sigma-54-dependent Fis family transcriptional regulator</fullName>
    </submittedName>
</protein>
<dbReference type="Proteomes" id="UP000229498">
    <property type="component" value="Unassembled WGS sequence"/>
</dbReference>
<dbReference type="AlphaFoldDB" id="A0A2M9FVY3"/>
<dbReference type="InterPro" id="IPR002078">
    <property type="entry name" value="Sigma_54_int"/>
</dbReference>
<dbReference type="RefSeq" id="WP_109795324.1">
    <property type="nucleotide sequence ID" value="NZ_PHIG01000063.1"/>
</dbReference>
<dbReference type="SUPFAM" id="SSF52540">
    <property type="entry name" value="P-loop containing nucleoside triphosphate hydrolases"/>
    <property type="match status" value="1"/>
</dbReference>
<keyword evidence="2" id="KW-0547">Nucleotide-binding</keyword>
<dbReference type="InterPro" id="IPR001789">
    <property type="entry name" value="Sig_transdc_resp-reg_receiver"/>
</dbReference>
<name>A0A2M9FVY3_9PROT</name>
<keyword evidence="4" id="KW-0902">Two-component regulatory system</keyword>
<dbReference type="FunFam" id="3.40.50.300:FF:000006">
    <property type="entry name" value="DNA-binding transcriptional regulator NtrC"/>
    <property type="match status" value="1"/>
</dbReference>
<evidence type="ECO:0000256" key="4">
    <source>
        <dbReference type="ARBA" id="ARBA00023012"/>
    </source>
</evidence>
<gene>
    <name evidence="12" type="ORF">CVT23_22130</name>
</gene>
<evidence type="ECO:0000256" key="3">
    <source>
        <dbReference type="ARBA" id="ARBA00022840"/>
    </source>
</evidence>
<evidence type="ECO:0000256" key="6">
    <source>
        <dbReference type="ARBA" id="ARBA00023125"/>
    </source>
</evidence>
<dbReference type="Gene3D" id="3.40.50.300">
    <property type="entry name" value="P-loop containing nucleotide triphosphate hydrolases"/>
    <property type="match status" value="1"/>
</dbReference>
<dbReference type="SMART" id="SM00448">
    <property type="entry name" value="REC"/>
    <property type="match status" value="1"/>
</dbReference>
<dbReference type="PANTHER" id="PTHR32071">
    <property type="entry name" value="TRANSCRIPTIONAL REGULATORY PROTEIN"/>
    <property type="match status" value="1"/>
</dbReference>
<dbReference type="GO" id="GO:0043565">
    <property type="term" value="F:sequence-specific DNA binding"/>
    <property type="evidence" value="ECO:0007669"/>
    <property type="project" value="InterPro"/>
</dbReference>
<keyword evidence="8" id="KW-0804">Transcription</keyword>
<keyword evidence="5" id="KW-0805">Transcription regulation</keyword>
<dbReference type="Gene3D" id="1.10.10.60">
    <property type="entry name" value="Homeodomain-like"/>
    <property type="match status" value="1"/>
</dbReference>
<dbReference type="SMART" id="SM00382">
    <property type="entry name" value="AAA"/>
    <property type="match status" value="1"/>
</dbReference>
<keyword evidence="13" id="KW-1185">Reference proteome</keyword>
<feature type="domain" description="Response regulatory" evidence="11">
    <location>
        <begin position="8"/>
        <end position="122"/>
    </location>
</feature>
<evidence type="ECO:0000259" key="11">
    <source>
        <dbReference type="PROSITE" id="PS50110"/>
    </source>
</evidence>
<dbReference type="InterPro" id="IPR027417">
    <property type="entry name" value="P-loop_NTPase"/>
</dbReference>
<evidence type="ECO:0000256" key="7">
    <source>
        <dbReference type="ARBA" id="ARBA00023159"/>
    </source>
</evidence>
<dbReference type="SUPFAM" id="SSF46689">
    <property type="entry name" value="Homeodomain-like"/>
    <property type="match status" value="1"/>
</dbReference>
<keyword evidence="1 9" id="KW-0597">Phosphoprotein</keyword>
<dbReference type="Pfam" id="PF00072">
    <property type="entry name" value="Response_reg"/>
    <property type="match status" value="1"/>
</dbReference>
<feature type="domain" description="Sigma-54 factor interaction" evidence="10">
    <location>
        <begin position="146"/>
        <end position="375"/>
    </location>
</feature>
<dbReference type="GO" id="GO:0006355">
    <property type="term" value="P:regulation of DNA-templated transcription"/>
    <property type="evidence" value="ECO:0007669"/>
    <property type="project" value="InterPro"/>
</dbReference>
<dbReference type="FunFam" id="1.10.8.60:FF:000120">
    <property type="entry name" value="Sigma-54-dependent Fis family transcriptional regulator"/>
    <property type="match status" value="1"/>
</dbReference>
<evidence type="ECO:0000256" key="8">
    <source>
        <dbReference type="ARBA" id="ARBA00023163"/>
    </source>
</evidence>
<dbReference type="InterPro" id="IPR003593">
    <property type="entry name" value="AAA+_ATPase"/>
</dbReference>
<dbReference type="GO" id="GO:0005524">
    <property type="term" value="F:ATP binding"/>
    <property type="evidence" value="ECO:0007669"/>
    <property type="project" value="UniProtKB-KW"/>
</dbReference>
<accession>A0A2M9FVY3</accession>
<dbReference type="InterPro" id="IPR025944">
    <property type="entry name" value="Sigma_54_int_dom_CS"/>
</dbReference>
<proteinExistence type="predicted"/>
<dbReference type="InterPro" id="IPR002197">
    <property type="entry name" value="HTH_Fis"/>
</dbReference>
<evidence type="ECO:0000259" key="10">
    <source>
        <dbReference type="PROSITE" id="PS50045"/>
    </source>
</evidence>
<feature type="modified residue" description="4-aspartylphosphate" evidence="9">
    <location>
        <position position="57"/>
    </location>
</feature>
<evidence type="ECO:0000313" key="13">
    <source>
        <dbReference type="Proteomes" id="UP000229498"/>
    </source>
</evidence>
<dbReference type="PROSITE" id="PS00676">
    <property type="entry name" value="SIGMA54_INTERACT_2"/>
    <property type="match status" value="1"/>
</dbReference>
<organism evidence="12 13">
    <name type="scientific">Minwuia thermotolerans</name>
    <dbReference type="NCBI Taxonomy" id="2056226"/>
    <lineage>
        <taxon>Bacteria</taxon>
        <taxon>Pseudomonadati</taxon>
        <taxon>Pseudomonadota</taxon>
        <taxon>Alphaproteobacteria</taxon>
        <taxon>Minwuiales</taxon>
        <taxon>Minwuiaceae</taxon>
        <taxon>Minwuia</taxon>
    </lineage>
</organism>
<dbReference type="PRINTS" id="PR01590">
    <property type="entry name" value="HTHFIS"/>
</dbReference>
<dbReference type="InterPro" id="IPR058031">
    <property type="entry name" value="AAA_lid_NorR"/>
</dbReference>
<dbReference type="CDD" id="cd17572">
    <property type="entry name" value="REC_NtrC1-like"/>
    <property type="match status" value="1"/>
</dbReference>
<evidence type="ECO:0000313" key="12">
    <source>
        <dbReference type="EMBL" id="PJK27611.1"/>
    </source>
</evidence>
<dbReference type="CDD" id="cd00009">
    <property type="entry name" value="AAA"/>
    <property type="match status" value="1"/>
</dbReference>
<dbReference type="Pfam" id="PF25601">
    <property type="entry name" value="AAA_lid_14"/>
    <property type="match status" value="1"/>
</dbReference>
<evidence type="ECO:0000256" key="1">
    <source>
        <dbReference type="ARBA" id="ARBA00022553"/>
    </source>
</evidence>
<dbReference type="PROSITE" id="PS50110">
    <property type="entry name" value="RESPONSE_REGULATORY"/>
    <property type="match status" value="1"/>
</dbReference>
<keyword evidence="6" id="KW-0238">DNA-binding</keyword>
<dbReference type="InterPro" id="IPR025943">
    <property type="entry name" value="Sigma_54_int_dom_ATP-bd_2"/>
</dbReference>
<dbReference type="Pfam" id="PF02954">
    <property type="entry name" value="HTH_8"/>
    <property type="match status" value="1"/>
</dbReference>
<sequence length="470" mass="51700">MTEGGNRRVLLIEDSRSLIRAYEHYLADEPFELTTAETGGEAVQELEQRRYDAVLLDLRLPDMDGMEILKRLQQRGDKTPVVVITAHGSINIAVEAMRLGAYDFLVKPFNKERLVLTLRNATDLGRRVETGELQEAADDGNEFHGFVGGSGAMQQVYKTLKMAAASKATVFVVGESGTGKELAAHAVHALSPRAAGPMVAINCAAIPKGLIESEIFGHVRGAFTGAVQDREGAASRAHNGTLFLDEICEMDLDLQSKLLRFVQTGSFEKVGDSRTRHVDVRFVCATNQDPMEAVREGRFREDLFYRLHVIPLSLPPLRERGDDIMLIAERFLQQFAEEERKDFCRFSADAAAAMTAYHWPGNIRELQNIVRSITVLYDGDEVTAEMMPPAIKAGRPASGPGAAHDIAAPAPAAAPRTEADIRPLEDVEREAIEQAVEFCQGNIARAASLLGVSPSTIYRKKQVWEAREEG</sequence>
<dbReference type="SUPFAM" id="SSF52172">
    <property type="entry name" value="CheY-like"/>
    <property type="match status" value="1"/>
</dbReference>
<dbReference type="InterPro" id="IPR011006">
    <property type="entry name" value="CheY-like_superfamily"/>
</dbReference>
<dbReference type="OrthoDB" id="9802388at2"/>
<comment type="caution">
    <text evidence="12">The sequence shown here is derived from an EMBL/GenBank/DDBJ whole genome shotgun (WGS) entry which is preliminary data.</text>
</comment>
<keyword evidence="3" id="KW-0067">ATP-binding</keyword>
<reference evidence="12 13" key="1">
    <citation type="submission" date="2017-11" db="EMBL/GenBank/DDBJ databases">
        <title>Draft genome sequence of Rhizobiales bacterium SY3-13.</title>
        <authorList>
            <person name="Sun C."/>
        </authorList>
    </citation>
    <scope>NUCLEOTIDE SEQUENCE [LARGE SCALE GENOMIC DNA]</scope>
    <source>
        <strain evidence="12 13">SY3-13</strain>
    </source>
</reference>
<dbReference type="PROSITE" id="PS00688">
    <property type="entry name" value="SIGMA54_INTERACT_3"/>
    <property type="match status" value="1"/>
</dbReference>
<dbReference type="EMBL" id="PHIG01000063">
    <property type="protein sequence ID" value="PJK27611.1"/>
    <property type="molecule type" value="Genomic_DNA"/>
</dbReference>
<evidence type="ECO:0000256" key="5">
    <source>
        <dbReference type="ARBA" id="ARBA00023015"/>
    </source>
</evidence>
<keyword evidence="7" id="KW-0010">Activator</keyword>
<dbReference type="Pfam" id="PF00158">
    <property type="entry name" value="Sigma54_activat"/>
    <property type="match status" value="1"/>
</dbReference>
<evidence type="ECO:0000256" key="9">
    <source>
        <dbReference type="PROSITE-ProRule" id="PRU00169"/>
    </source>
</evidence>
<dbReference type="Gene3D" id="3.40.50.2300">
    <property type="match status" value="1"/>
</dbReference>
<dbReference type="PANTHER" id="PTHR32071:SF117">
    <property type="entry name" value="PTS-DEPENDENT DIHYDROXYACETONE KINASE OPERON REGULATORY PROTEIN-RELATED"/>
    <property type="match status" value="1"/>
</dbReference>
<evidence type="ECO:0000256" key="2">
    <source>
        <dbReference type="ARBA" id="ARBA00022741"/>
    </source>
</evidence>
<dbReference type="Gene3D" id="1.10.8.60">
    <property type="match status" value="1"/>
</dbReference>